<dbReference type="OrthoDB" id="270763at2759"/>
<dbReference type="Proteomes" id="UP000191342">
    <property type="component" value="Unassembled WGS sequence"/>
</dbReference>
<dbReference type="InterPro" id="IPR010729">
    <property type="entry name" value="Ribosomal_uL29_mit"/>
</dbReference>
<evidence type="ECO:0000256" key="3">
    <source>
        <dbReference type="ARBA" id="ARBA00022980"/>
    </source>
</evidence>
<evidence type="ECO:0000313" key="10">
    <source>
        <dbReference type="EMBL" id="OQE12966.1"/>
    </source>
</evidence>
<protein>
    <recommendedName>
        <fullName evidence="7">Large ribosomal subunit protein uL29m</fullName>
    </recommendedName>
    <alternativeName>
        <fullName evidence="8">54S ribosomal protein L4, mitochondrial</fullName>
    </alternativeName>
</protein>
<feature type="region of interest" description="Disordered" evidence="9">
    <location>
        <begin position="103"/>
        <end position="153"/>
    </location>
</feature>
<dbReference type="AlphaFoldDB" id="A0A1V6SG97"/>
<keyword evidence="3" id="KW-0689">Ribosomal protein</keyword>
<gene>
    <name evidence="10" type="ORF">PENFLA_c058G00944</name>
</gene>
<keyword evidence="5" id="KW-0687">Ribonucleoprotein</keyword>
<keyword evidence="4" id="KW-0496">Mitochondrion</keyword>
<dbReference type="InterPro" id="IPR038340">
    <property type="entry name" value="MRP-L47_sf"/>
</dbReference>
<evidence type="ECO:0000256" key="4">
    <source>
        <dbReference type="ARBA" id="ARBA00023128"/>
    </source>
</evidence>
<evidence type="ECO:0000256" key="9">
    <source>
        <dbReference type="SAM" id="MobiDB-lite"/>
    </source>
</evidence>
<evidence type="ECO:0000256" key="8">
    <source>
        <dbReference type="ARBA" id="ARBA00035399"/>
    </source>
</evidence>
<comment type="subcellular location">
    <subcellularLocation>
        <location evidence="1">Mitochondrion</location>
    </subcellularLocation>
</comment>
<organism evidence="10 11">
    <name type="scientific">Penicillium flavigenum</name>
    <dbReference type="NCBI Taxonomy" id="254877"/>
    <lineage>
        <taxon>Eukaryota</taxon>
        <taxon>Fungi</taxon>
        <taxon>Dikarya</taxon>
        <taxon>Ascomycota</taxon>
        <taxon>Pezizomycotina</taxon>
        <taxon>Eurotiomycetes</taxon>
        <taxon>Eurotiomycetidae</taxon>
        <taxon>Eurotiales</taxon>
        <taxon>Aspergillaceae</taxon>
        <taxon>Penicillium</taxon>
    </lineage>
</organism>
<dbReference type="Pfam" id="PF06984">
    <property type="entry name" value="MRP-L47"/>
    <property type="match status" value="1"/>
</dbReference>
<dbReference type="GO" id="GO:0032543">
    <property type="term" value="P:mitochondrial translation"/>
    <property type="evidence" value="ECO:0007669"/>
    <property type="project" value="TreeGrafter"/>
</dbReference>
<dbReference type="STRING" id="254877.A0A1V6SG97"/>
<dbReference type="PANTHER" id="PTHR21183:SF18">
    <property type="entry name" value="LARGE RIBOSOMAL SUBUNIT PROTEIN UL29M"/>
    <property type="match status" value="1"/>
</dbReference>
<reference evidence="11" key="1">
    <citation type="journal article" date="2017" name="Nat. Microbiol.">
        <title>Global analysis of biosynthetic gene clusters reveals vast potential of secondary metabolite production in Penicillium species.</title>
        <authorList>
            <person name="Nielsen J.C."/>
            <person name="Grijseels S."/>
            <person name="Prigent S."/>
            <person name="Ji B."/>
            <person name="Dainat J."/>
            <person name="Nielsen K.F."/>
            <person name="Frisvad J.C."/>
            <person name="Workman M."/>
            <person name="Nielsen J."/>
        </authorList>
    </citation>
    <scope>NUCLEOTIDE SEQUENCE [LARGE SCALE GENOMIC DNA]</scope>
    <source>
        <strain evidence="11">IBT 14082</strain>
    </source>
</reference>
<comment type="subunit">
    <text evidence="6">Component of the mitochondrial large ribosomal subunit. Mature mitochondrial ribosomes consist of a small (37S) and a large (54S) subunit. The 37S subunit contains at least 33 different proteins and 1 molecule of RNA (15S). The 54S subunit contains at least 45 different proteins and 1 molecule of RNA (21S).</text>
</comment>
<comment type="caution">
    <text evidence="10">The sequence shown here is derived from an EMBL/GenBank/DDBJ whole genome shotgun (WGS) entry which is preliminary data.</text>
</comment>
<sequence>MELKEIIRLRKKRYEEPDEPEAGNIKAGLGLVMARDQSCRLHEKKGHQSPTPTILGKAITIMQQVPRIASRLRGLAMAELPPTYLAPSLHPSVTLSAIQSTSFSSTASVGANPRRDRSKNRGVSAINRTGPRTPFTVSRWPLPKPVSPKDMQPRETNPNHGLWAFFPPNRQPLPTPDYDNAHGRPWAIQELRERSWEDLHGLWHVCVRERNRIATSDLERERIQAGYGGFESQERDKVIRSTMRNIKHVLRERWYAWEDATRMYKRGYRPENFYGLEDVEVEQEGVEEAPGKDQ</sequence>
<proteinExistence type="inferred from homology"/>
<dbReference type="Gene3D" id="6.10.330.20">
    <property type="match status" value="1"/>
</dbReference>
<comment type="similarity">
    <text evidence="2">Belongs to the universal ribosomal protein uL29 family.</text>
</comment>
<evidence type="ECO:0000256" key="2">
    <source>
        <dbReference type="ARBA" id="ARBA00009254"/>
    </source>
</evidence>
<evidence type="ECO:0000256" key="6">
    <source>
        <dbReference type="ARBA" id="ARBA00026009"/>
    </source>
</evidence>
<dbReference type="EMBL" id="MLQL01000058">
    <property type="protein sequence ID" value="OQE12966.1"/>
    <property type="molecule type" value="Genomic_DNA"/>
</dbReference>
<dbReference type="GO" id="GO:0003735">
    <property type="term" value="F:structural constituent of ribosome"/>
    <property type="evidence" value="ECO:0007669"/>
    <property type="project" value="InterPro"/>
</dbReference>
<evidence type="ECO:0000256" key="1">
    <source>
        <dbReference type="ARBA" id="ARBA00004173"/>
    </source>
</evidence>
<evidence type="ECO:0000313" key="11">
    <source>
        <dbReference type="Proteomes" id="UP000191342"/>
    </source>
</evidence>
<accession>A0A1V6SG97</accession>
<name>A0A1V6SG97_9EURO</name>
<evidence type="ECO:0000256" key="7">
    <source>
        <dbReference type="ARBA" id="ARBA00035289"/>
    </source>
</evidence>
<evidence type="ECO:0000256" key="5">
    <source>
        <dbReference type="ARBA" id="ARBA00023274"/>
    </source>
</evidence>
<keyword evidence="11" id="KW-1185">Reference proteome</keyword>
<dbReference type="GO" id="GO:0005762">
    <property type="term" value="C:mitochondrial large ribosomal subunit"/>
    <property type="evidence" value="ECO:0007669"/>
    <property type="project" value="TreeGrafter"/>
</dbReference>
<dbReference type="PANTHER" id="PTHR21183">
    <property type="entry name" value="RIBOSOMAL PROTEIN L47, MITOCHONDRIAL-RELATED"/>
    <property type="match status" value="1"/>
</dbReference>